<sequence>MALRLGVGDVFTVCKGAVDLCSRSIHDGHEPEEVQCIVAEMKLIRTHLKDLESQIGDEKAFVTARPDIAPVIKRSLEPLHRDMLNMNQVLHECKRRPSVHVVDKVRYMILYKAKLEAFRRKLPAHRDSICVIQELIDAQSQSERRASTVKLCELVESQEKQQRKEEEYDRAQKEVMKMFERRHSSVGNDRQLSATEMLECLEDDLVAKGVSREQAGQQLLPLTRALNLHQFPTILSQPTEIQRPMFKLDVFECTSSPGTCSLQNGPENISEVD</sequence>
<gene>
    <name evidence="2" type="ORF">NA56DRAFT_659852</name>
</gene>
<evidence type="ECO:0000313" key="2">
    <source>
        <dbReference type="EMBL" id="PMD20375.1"/>
    </source>
</evidence>
<evidence type="ECO:0000313" key="3">
    <source>
        <dbReference type="Proteomes" id="UP000235672"/>
    </source>
</evidence>
<keyword evidence="3" id="KW-1185">Reference proteome</keyword>
<proteinExistence type="predicted"/>
<dbReference type="Proteomes" id="UP000235672">
    <property type="component" value="Unassembled WGS sequence"/>
</dbReference>
<dbReference type="OrthoDB" id="3499150at2759"/>
<dbReference type="AlphaFoldDB" id="A0A2J6Q282"/>
<keyword evidence="1" id="KW-0175">Coiled coil</keyword>
<reference evidence="2 3" key="1">
    <citation type="submission" date="2016-05" db="EMBL/GenBank/DDBJ databases">
        <title>A degradative enzymes factory behind the ericoid mycorrhizal symbiosis.</title>
        <authorList>
            <consortium name="DOE Joint Genome Institute"/>
            <person name="Martino E."/>
            <person name="Morin E."/>
            <person name="Grelet G."/>
            <person name="Kuo A."/>
            <person name="Kohler A."/>
            <person name="Daghino S."/>
            <person name="Barry K."/>
            <person name="Choi C."/>
            <person name="Cichocki N."/>
            <person name="Clum A."/>
            <person name="Copeland A."/>
            <person name="Hainaut M."/>
            <person name="Haridas S."/>
            <person name="Labutti K."/>
            <person name="Lindquist E."/>
            <person name="Lipzen A."/>
            <person name="Khouja H.-R."/>
            <person name="Murat C."/>
            <person name="Ohm R."/>
            <person name="Olson A."/>
            <person name="Spatafora J."/>
            <person name="Veneault-Fourrey C."/>
            <person name="Henrissat B."/>
            <person name="Grigoriev I."/>
            <person name="Martin F."/>
            <person name="Perotto S."/>
        </authorList>
    </citation>
    <scope>NUCLEOTIDE SEQUENCE [LARGE SCALE GENOMIC DNA]</scope>
    <source>
        <strain evidence="2 3">UAMH 7357</strain>
    </source>
</reference>
<organism evidence="2 3">
    <name type="scientific">Hyaloscypha hepaticicola</name>
    <dbReference type="NCBI Taxonomy" id="2082293"/>
    <lineage>
        <taxon>Eukaryota</taxon>
        <taxon>Fungi</taxon>
        <taxon>Dikarya</taxon>
        <taxon>Ascomycota</taxon>
        <taxon>Pezizomycotina</taxon>
        <taxon>Leotiomycetes</taxon>
        <taxon>Helotiales</taxon>
        <taxon>Hyaloscyphaceae</taxon>
        <taxon>Hyaloscypha</taxon>
    </lineage>
</organism>
<name>A0A2J6Q282_9HELO</name>
<evidence type="ECO:0000256" key="1">
    <source>
        <dbReference type="SAM" id="Coils"/>
    </source>
</evidence>
<protein>
    <submittedName>
        <fullName evidence="2">Uncharacterized protein</fullName>
    </submittedName>
</protein>
<accession>A0A2J6Q282</accession>
<feature type="coiled-coil region" evidence="1">
    <location>
        <begin position="154"/>
        <end position="181"/>
    </location>
</feature>
<dbReference type="EMBL" id="KZ613485">
    <property type="protein sequence ID" value="PMD20375.1"/>
    <property type="molecule type" value="Genomic_DNA"/>
</dbReference>